<accession>A0A0F2CTZ8</accession>
<dbReference type="InterPro" id="IPR027417">
    <property type="entry name" value="P-loop_NTPase"/>
</dbReference>
<dbReference type="PIRSF" id="PIRSF015040">
    <property type="entry name" value="ATPase_SAG2001_prd"/>
    <property type="match status" value="1"/>
</dbReference>
<name>A0A0F2CTZ8_STROR</name>
<comment type="caution">
    <text evidence="1">The sequence shown here is derived from an EMBL/GenBank/DDBJ whole genome shotgun (WGS) entry which is preliminary data.</text>
</comment>
<dbReference type="InterPro" id="IPR051162">
    <property type="entry name" value="T4SS_component"/>
</dbReference>
<dbReference type="Proteomes" id="UP000033657">
    <property type="component" value="Unassembled WGS sequence"/>
</dbReference>
<proteinExistence type="predicted"/>
<dbReference type="EMBL" id="JYGM01000010">
    <property type="protein sequence ID" value="KJQ61130.1"/>
    <property type="molecule type" value="Genomic_DNA"/>
</dbReference>
<dbReference type="InterPro" id="IPR016628">
    <property type="entry name" value="ATPase_SAG2001_prd"/>
</dbReference>
<dbReference type="AlphaFoldDB" id="A0A0F2CTZ8"/>
<dbReference type="RefSeq" id="WP_045593940.1">
    <property type="nucleotide sequence ID" value="NZ_JYGM01000010.1"/>
</dbReference>
<dbReference type="OrthoDB" id="1647424at2"/>
<dbReference type="Gene3D" id="3.40.50.300">
    <property type="entry name" value="P-loop containing nucleotide triphosphate hydrolases"/>
    <property type="match status" value="2"/>
</dbReference>
<dbReference type="PANTHER" id="PTHR30121:SF6">
    <property type="entry name" value="SLR6007 PROTEIN"/>
    <property type="match status" value="1"/>
</dbReference>
<evidence type="ECO:0000313" key="2">
    <source>
        <dbReference type="Proteomes" id="UP000033657"/>
    </source>
</evidence>
<evidence type="ECO:0000313" key="1">
    <source>
        <dbReference type="EMBL" id="KJQ61130.1"/>
    </source>
</evidence>
<sequence length="834" mass="95625">MPLTLTYPILETHDNLVLKRDRSVMAYYRIPNTPITITDDGRKNKHKLTVAQMMKKLQKNQYFEVSLIPKDYLLEEKLKDFSEALADDSKDLGEGLLLYTVDNLTNEMEIPYQFDWVIGVNLRKQNHGQTIKELALESLTDFSEKIAQGFGYEYELAENWYEDYRADEFTIYQALAPLRAKPLSDEELFYYQRMQYLRYIPHYKKEVLANRSQFNITDTLIKVTKGGFLKLESPYGSSFVTILPVGKFPIQFNGFHLGEFVQRLNFPVELRIKAEFIDNNKIKGKMGRSNTRYRNIMEEAENTDTVQQDEIIMGSLSLKDLMKKVGNKENIIEYGAYLIVSASSIGQLRQRRQVVLNYFDDMGVEISEASQDAPYLFQALLYGQHLQKKTRTWTHMVTPRGFSELMPFTNSSSGNRIGWYIGRVDNWTGRWDSIEKAIESSKNIVLYNATVGNKEDIAGKITKNPHIIITGATGQGKSFLAQIIFLSVALQNVKTLYIDPKRELRNHYQQVINSPEFAKLYPERKKQIEAFNFVTLDSSLPSNHGVLDPIVVLEKEQAVEVAKNMLEFLLQAVDDVTMDQKTAITEAINIIAEKREQGQAVGFKQVLERLKMDEKDDIASVGRYLTSIVTNSILELAFSDGTTQGLNYDSRVTILEVNNLKLPKDNSTKISDHERNSIALMFALGAFCTHFGERNENEDTIEFFDEAWILMKSAEGKAVIKNMRRIGRSKNNTLALITQSVHDAENDDDTTGFGTIFAFYEKSEREDILRHVNLEVNEQNLEWIDNMISGQCLYYDVYGNLNMISVHNLFEDIDMLLKPMKATVSSSLENKYAS</sequence>
<dbReference type="PATRIC" id="fig|28037.209.peg.1807"/>
<dbReference type="Pfam" id="PF12846">
    <property type="entry name" value="AAA_10"/>
    <property type="match status" value="1"/>
</dbReference>
<organism evidence="1 2">
    <name type="scientific">Streptococcus oralis subsp. oralis</name>
    <dbReference type="NCBI Taxonomy" id="1891914"/>
    <lineage>
        <taxon>Bacteria</taxon>
        <taxon>Bacillati</taxon>
        <taxon>Bacillota</taxon>
        <taxon>Bacilli</taxon>
        <taxon>Lactobacillales</taxon>
        <taxon>Streptococcaceae</taxon>
        <taxon>Streptococcus</taxon>
    </lineage>
</organism>
<dbReference type="PANTHER" id="PTHR30121">
    <property type="entry name" value="UNCHARACTERIZED PROTEIN YJGR-RELATED"/>
    <property type="match status" value="1"/>
</dbReference>
<reference evidence="1 2" key="1">
    <citation type="submission" date="2015-02" db="EMBL/GenBank/DDBJ databases">
        <title>Evolution of amylase-binding proteins of oral streptococcal species.</title>
        <authorList>
            <person name="Haase E.M."/>
        </authorList>
    </citation>
    <scope>NUCLEOTIDE SEQUENCE [LARGE SCALE GENOMIC DNA]</scope>
    <source>
        <strain evidence="1 2">COL85/1862</strain>
    </source>
</reference>
<dbReference type="SUPFAM" id="SSF52540">
    <property type="entry name" value="P-loop containing nucleoside triphosphate hydrolases"/>
    <property type="match status" value="1"/>
</dbReference>
<protein>
    <submittedName>
        <fullName evidence="1">AAA-like domain protein</fullName>
    </submittedName>
</protein>
<gene>
    <name evidence="1" type="ORF">TZ87_01837</name>
</gene>